<dbReference type="InterPro" id="IPR004360">
    <property type="entry name" value="Glyas_Fos-R_dOase_dom"/>
</dbReference>
<dbReference type="InterPro" id="IPR029068">
    <property type="entry name" value="Glyas_Bleomycin-R_OHBP_Dase"/>
</dbReference>
<evidence type="ECO:0000259" key="1">
    <source>
        <dbReference type="PROSITE" id="PS51819"/>
    </source>
</evidence>
<evidence type="ECO:0000313" key="2">
    <source>
        <dbReference type="EMBL" id="MBF4764639.1"/>
    </source>
</evidence>
<comment type="caution">
    <text evidence="2">The sequence shown here is derived from an EMBL/GenBank/DDBJ whole genome shotgun (WGS) entry which is preliminary data.</text>
</comment>
<name>A0A930YJ41_9ACTN</name>
<keyword evidence="3" id="KW-1185">Reference proteome</keyword>
<proteinExistence type="predicted"/>
<accession>A0A930YJ41</accession>
<dbReference type="Pfam" id="PF00903">
    <property type="entry name" value="Glyoxalase"/>
    <property type="match status" value="1"/>
</dbReference>
<feature type="domain" description="VOC" evidence="1">
    <location>
        <begin position="3"/>
        <end position="126"/>
    </location>
</feature>
<dbReference type="SUPFAM" id="SSF54593">
    <property type="entry name" value="Glyoxalase/Bleomycin resistance protein/Dihydroxybiphenyl dioxygenase"/>
    <property type="match status" value="1"/>
</dbReference>
<dbReference type="AlphaFoldDB" id="A0A930YJ41"/>
<dbReference type="Gene3D" id="3.10.180.10">
    <property type="entry name" value="2,3-Dihydroxybiphenyl 1,2-Dioxygenase, domain 1"/>
    <property type="match status" value="1"/>
</dbReference>
<evidence type="ECO:0000313" key="3">
    <source>
        <dbReference type="Proteomes" id="UP000640489"/>
    </source>
</evidence>
<dbReference type="CDD" id="cd07247">
    <property type="entry name" value="SgaA_N_like"/>
    <property type="match status" value="1"/>
</dbReference>
<dbReference type="PANTHER" id="PTHR33993:SF2">
    <property type="entry name" value="VOC DOMAIN-CONTAINING PROTEIN"/>
    <property type="match status" value="1"/>
</dbReference>
<dbReference type="InterPro" id="IPR037523">
    <property type="entry name" value="VOC_core"/>
</dbReference>
<organism evidence="2 3">
    <name type="scientific">Nocardioides islandensis</name>
    <dbReference type="NCBI Taxonomy" id="433663"/>
    <lineage>
        <taxon>Bacteria</taxon>
        <taxon>Bacillati</taxon>
        <taxon>Actinomycetota</taxon>
        <taxon>Actinomycetes</taxon>
        <taxon>Propionibacteriales</taxon>
        <taxon>Nocardioidaceae</taxon>
        <taxon>Nocardioides</taxon>
    </lineage>
</organism>
<dbReference type="RefSeq" id="WP_194707824.1">
    <property type="nucleotide sequence ID" value="NZ_JADKPN010000010.1"/>
</dbReference>
<protein>
    <submittedName>
        <fullName evidence="2">VOC family protein</fullName>
    </submittedName>
</protein>
<dbReference type="PANTHER" id="PTHR33993">
    <property type="entry name" value="GLYOXALASE-RELATED"/>
    <property type="match status" value="1"/>
</dbReference>
<sequence length="131" mass="14225">MSRVVHFEIQADDLERAKAFYTAVFDWSFLDYGEFMDTPYWGIVTGPDDEPGINGGLLQRSAPAPSDGHGANGFVCTMGVDDYDKTEQRILDAGGHVVLPKAALTGLAWQGYYLDPEGNTFGIHQPDPAAA</sequence>
<dbReference type="PROSITE" id="PS51819">
    <property type="entry name" value="VOC"/>
    <property type="match status" value="1"/>
</dbReference>
<gene>
    <name evidence="2" type="ORF">ISU07_16025</name>
</gene>
<dbReference type="Proteomes" id="UP000640489">
    <property type="component" value="Unassembled WGS sequence"/>
</dbReference>
<dbReference type="InterPro" id="IPR052164">
    <property type="entry name" value="Anthracycline_SecMetBiosynth"/>
</dbReference>
<reference evidence="2" key="1">
    <citation type="submission" date="2020-11" db="EMBL/GenBank/DDBJ databases">
        <title>Nocardioides sp. nov., isolated from Soil of Cynanchum wilfordii Hemsley rhizosphere.</title>
        <authorList>
            <person name="Lee J.-S."/>
            <person name="Suh M.K."/>
            <person name="Kim J.-S."/>
        </authorList>
    </citation>
    <scope>NUCLEOTIDE SEQUENCE</scope>
    <source>
        <strain evidence="2">KCTC 19275</strain>
    </source>
</reference>
<dbReference type="EMBL" id="JADKPN010000010">
    <property type="protein sequence ID" value="MBF4764639.1"/>
    <property type="molecule type" value="Genomic_DNA"/>
</dbReference>